<dbReference type="InterPro" id="IPR036890">
    <property type="entry name" value="HATPase_C_sf"/>
</dbReference>
<organism evidence="1">
    <name type="scientific">marine sediment metagenome</name>
    <dbReference type="NCBI Taxonomy" id="412755"/>
    <lineage>
        <taxon>unclassified sequences</taxon>
        <taxon>metagenomes</taxon>
        <taxon>ecological metagenomes</taxon>
    </lineage>
</organism>
<dbReference type="AlphaFoldDB" id="A0A0F9P3U8"/>
<sequence>MVVSVKDNGIGFTEEQKKMIFQQFEKIERYQKYENILLLYTYLDKKRFIYKNFYNNANLSNLFLSKKSLY</sequence>
<dbReference type="SUPFAM" id="SSF55874">
    <property type="entry name" value="ATPase domain of HSP90 chaperone/DNA topoisomerase II/histidine kinase"/>
    <property type="match status" value="1"/>
</dbReference>
<proteinExistence type="predicted"/>
<reference evidence="1" key="1">
    <citation type="journal article" date="2015" name="Nature">
        <title>Complex archaea that bridge the gap between prokaryotes and eukaryotes.</title>
        <authorList>
            <person name="Spang A."/>
            <person name="Saw J.H."/>
            <person name="Jorgensen S.L."/>
            <person name="Zaremba-Niedzwiedzka K."/>
            <person name="Martijn J."/>
            <person name="Lind A.E."/>
            <person name="van Eijk R."/>
            <person name="Schleper C."/>
            <person name="Guy L."/>
            <person name="Ettema T.J."/>
        </authorList>
    </citation>
    <scope>NUCLEOTIDE SEQUENCE</scope>
</reference>
<comment type="caution">
    <text evidence="1">The sequence shown here is derived from an EMBL/GenBank/DDBJ whole genome shotgun (WGS) entry which is preliminary data.</text>
</comment>
<evidence type="ECO:0000313" key="1">
    <source>
        <dbReference type="EMBL" id="KKN19057.1"/>
    </source>
</evidence>
<gene>
    <name evidence="1" type="ORF">LCGC14_0949470</name>
</gene>
<accession>A0A0F9P3U8</accession>
<name>A0A0F9P3U8_9ZZZZ</name>
<dbReference type="EMBL" id="LAZR01003370">
    <property type="protein sequence ID" value="KKN19057.1"/>
    <property type="molecule type" value="Genomic_DNA"/>
</dbReference>
<protein>
    <recommendedName>
        <fullName evidence="2">Histidine kinase/HSP90-like ATPase domain-containing protein</fullName>
    </recommendedName>
</protein>
<evidence type="ECO:0008006" key="2">
    <source>
        <dbReference type="Google" id="ProtNLM"/>
    </source>
</evidence>